<dbReference type="InterPro" id="IPR001810">
    <property type="entry name" value="F-box_dom"/>
</dbReference>
<protein>
    <recommendedName>
        <fullName evidence="1">F-box domain-containing protein</fullName>
    </recommendedName>
</protein>
<gene>
    <name evidence="2" type="ORF">CYLTODRAFT_23689</name>
</gene>
<name>A0A0D7B989_9AGAR</name>
<reference evidence="2 3" key="1">
    <citation type="journal article" date="2015" name="Fungal Genet. Biol.">
        <title>Evolution of novel wood decay mechanisms in Agaricales revealed by the genome sequences of Fistulina hepatica and Cylindrobasidium torrendii.</title>
        <authorList>
            <person name="Floudas D."/>
            <person name="Held B.W."/>
            <person name="Riley R."/>
            <person name="Nagy L.G."/>
            <person name="Koehler G."/>
            <person name="Ransdell A.S."/>
            <person name="Younus H."/>
            <person name="Chow J."/>
            <person name="Chiniquy J."/>
            <person name="Lipzen A."/>
            <person name="Tritt A."/>
            <person name="Sun H."/>
            <person name="Haridas S."/>
            <person name="LaButti K."/>
            <person name="Ohm R.A."/>
            <person name="Kues U."/>
            <person name="Blanchette R.A."/>
            <person name="Grigoriev I.V."/>
            <person name="Minto R.E."/>
            <person name="Hibbett D.S."/>
        </authorList>
    </citation>
    <scope>NUCLEOTIDE SEQUENCE [LARGE SCALE GENOMIC DNA]</scope>
    <source>
        <strain evidence="2 3">FP15055 ss-10</strain>
    </source>
</reference>
<dbReference type="EMBL" id="KN880544">
    <property type="protein sequence ID" value="KIY66760.1"/>
    <property type="molecule type" value="Genomic_DNA"/>
</dbReference>
<dbReference type="OrthoDB" id="2973282at2759"/>
<dbReference type="Pfam" id="PF12937">
    <property type="entry name" value="F-box-like"/>
    <property type="match status" value="1"/>
</dbReference>
<proteinExistence type="predicted"/>
<accession>A0A0D7B989</accession>
<dbReference type="Proteomes" id="UP000054007">
    <property type="component" value="Unassembled WGS sequence"/>
</dbReference>
<evidence type="ECO:0000259" key="1">
    <source>
        <dbReference type="PROSITE" id="PS50181"/>
    </source>
</evidence>
<keyword evidence="3" id="KW-1185">Reference proteome</keyword>
<organism evidence="2 3">
    <name type="scientific">Cylindrobasidium torrendii FP15055 ss-10</name>
    <dbReference type="NCBI Taxonomy" id="1314674"/>
    <lineage>
        <taxon>Eukaryota</taxon>
        <taxon>Fungi</taxon>
        <taxon>Dikarya</taxon>
        <taxon>Basidiomycota</taxon>
        <taxon>Agaricomycotina</taxon>
        <taxon>Agaricomycetes</taxon>
        <taxon>Agaricomycetidae</taxon>
        <taxon>Agaricales</taxon>
        <taxon>Marasmiineae</taxon>
        <taxon>Physalacriaceae</taxon>
        <taxon>Cylindrobasidium</taxon>
    </lineage>
</organism>
<evidence type="ECO:0000313" key="3">
    <source>
        <dbReference type="Proteomes" id="UP000054007"/>
    </source>
</evidence>
<dbReference type="AlphaFoldDB" id="A0A0D7B989"/>
<dbReference type="Gene3D" id="1.20.1280.50">
    <property type="match status" value="1"/>
</dbReference>
<feature type="domain" description="F-box" evidence="1">
    <location>
        <begin position="1"/>
        <end position="55"/>
    </location>
</feature>
<sequence>MDTLPTELLIEIFTRTRGDRSLDIQASDRTPWTLSQVSQRFRSIAVTSPELWTNIHVNPSLCMRLRDPTMLLSTILLRSGSHIRFSWRKPSKHVDTEYYHAISHCMLAILLEFSPKWVSADLDITSDVAPHLRALQGRIPLLRQLSISCYDSGVRVISGFSDAPALEEVTIRGMDQRPHFALSTSKLRVFRDGRISGLLVSEIAKMPALEVVESISLPPAKSDEVVTLDKVRRMAVTDSLFSRPGGTVVVPNLEELGMTINCFSTGVGSCHASVGIAKMIEVSGCRRTLRRLSLFLDERSNDIFRLASSVDELGLRVAGRELNGVLTELFTQMVDTKGEHWLPRLSSLAVTQCDDEPSLFFDEREDGVLSEAFMGMLTERRLQATLEKVAVDVWTTSVSKMRRMSDAQRGRLVQLRKGGLVVSITGNDFSTCRTFF</sequence>
<dbReference type="PROSITE" id="PS50181">
    <property type="entry name" value="FBOX"/>
    <property type="match status" value="1"/>
</dbReference>
<evidence type="ECO:0000313" key="2">
    <source>
        <dbReference type="EMBL" id="KIY66760.1"/>
    </source>
</evidence>